<evidence type="ECO:0000256" key="13">
    <source>
        <dbReference type="SAM" id="Coils"/>
    </source>
</evidence>
<accession>A0A4W5PQM9</accession>
<dbReference type="PANTHER" id="PTHR22988">
    <property type="entry name" value="MYOTONIC DYSTROPHY S/T KINASE-RELATED"/>
    <property type="match status" value="1"/>
</dbReference>
<evidence type="ECO:0000256" key="3">
    <source>
        <dbReference type="ARBA" id="ARBA00022490"/>
    </source>
</evidence>
<feature type="coiled-coil region" evidence="13">
    <location>
        <begin position="46"/>
        <end position="221"/>
    </location>
</feature>
<evidence type="ECO:0000256" key="5">
    <source>
        <dbReference type="ARBA" id="ARBA00022741"/>
    </source>
</evidence>
<dbReference type="Gene3D" id="1.20.5.370">
    <property type="match status" value="2"/>
</dbReference>
<evidence type="ECO:0000256" key="7">
    <source>
        <dbReference type="ARBA" id="ARBA00022840"/>
    </source>
</evidence>
<feature type="domain" description="Myosin tail" evidence="14">
    <location>
        <begin position="41"/>
        <end position="245"/>
    </location>
</feature>
<name>A0A4W5PQM9_9TELE</name>
<dbReference type="PANTHER" id="PTHR22988:SF75">
    <property type="entry name" value="MYOSIN-16-LIKE"/>
    <property type="match status" value="1"/>
</dbReference>
<evidence type="ECO:0000259" key="14">
    <source>
        <dbReference type="Pfam" id="PF01576"/>
    </source>
</evidence>
<keyword evidence="7" id="KW-0067">ATP-binding</keyword>
<evidence type="ECO:0000256" key="8">
    <source>
        <dbReference type="ARBA" id="ARBA00023054"/>
    </source>
</evidence>
<dbReference type="FunFam" id="1.20.5.370:FF:000001">
    <property type="entry name" value="Myosin heavy chain"/>
    <property type="match status" value="1"/>
</dbReference>
<reference evidence="16" key="1">
    <citation type="submission" date="2018-06" db="EMBL/GenBank/DDBJ databases">
        <title>Genome assembly of Danube salmon.</title>
        <authorList>
            <person name="Macqueen D.J."/>
            <person name="Gundappa M.K."/>
        </authorList>
    </citation>
    <scope>NUCLEOTIDE SEQUENCE [LARGE SCALE GENOMIC DNA]</scope>
</reference>
<dbReference type="GO" id="GO:0030016">
    <property type="term" value="C:myofibril"/>
    <property type="evidence" value="ECO:0007669"/>
    <property type="project" value="UniProtKB-SubCell"/>
</dbReference>
<evidence type="ECO:0000313" key="16">
    <source>
        <dbReference type="Proteomes" id="UP000314982"/>
    </source>
</evidence>
<keyword evidence="5" id="KW-0547">Nucleotide-binding</keyword>
<dbReference type="InterPro" id="IPR002928">
    <property type="entry name" value="Myosin_tail"/>
</dbReference>
<protein>
    <recommendedName>
        <fullName evidence="14">Myosin tail domain-containing protein</fullName>
    </recommendedName>
</protein>
<keyword evidence="8 13" id="KW-0175">Coiled coil</keyword>
<sequence>MHCRKVGILGKFFPMNISITDRSYHPYFHILMNVCHCEPQDAQLHLDDAVRVAEDMKEQAAMVERRNGLMVAEIEELRVALEQTERGRKVAETELVDASERVGLLHSQNTSLLNTKKKLETDLVQVQGEVDDIVQEARNAEEKAKKAITDAAMMAEELKKEQDTSSHLERMKKNLEVTVKDLQHRLDEAENLAMKGGKKQLQKLESRVRELETEVEAEQRRGVDAVKGVRKYERRVKELTYQVRESAFFTHLTLTQRGLCIKLY</sequence>
<keyword evidence="3" id="KW-0963">Cytoplasm</keyword>
<reference evidence="15" key="2">
    <citation type="submission" date="2025-08" db="UniProtKB">
        <authorList>
            <consortium name="Ensembl"/>
        </authorList>
    </citation>
    <scope>IDENTIFICATION</scope>
</reference>
<dbReference type="GO" id="GO:0005524">
    <property type="term" value="F:ATP binding"/>
    <property type="evidence" value="ECO:0007669"/>
    <property type="project" value="UniProtKB-KW"/>
</dbReference>
<dbReference type="STRING" id="62062.ENSHHUP00000062894"/>
<evidence type="ECO:0000256" key="10">
    <source>
        <dbReference type="ARBA" id="ARBA00023175"/>
    </source>
</evidence>
<evidence type="ECO:0000256" key="2">
    <source>
        <dbReference type="ARBA" id="ARBA00022433"/>
    </source>
</evidence>
<dbReference type="GO" id="GO:0004674">
    <property type="term" value="F:protein serine/threonine kinase activity"/>
    <property type="evidence" value="ECO:0007669"/>
    <property type="project" value="UniProtKB-KW"/>
</dbReference>
<keyword evidence="10" id="KW-0505">Motor protein</keyword>
<keyword evidence="12" id="KW-0009">Actin-binding</keyword>
<proteinExistence type="predicted"/>
<reference evidence="15" key="3">
    <citation type="submission" date="2025-09" db="UniProtKB">
        <authorList>
            <consortium name="Ensembl"/>
        </authorList>
    </citation>
    <scope>IDENTIFICATION</scope>
</reference>
<evidence type="ECO:0000256" key="1">
    <source>
        <dbReference type="ARBA" id="ARBA00004657"/>
    </source>
</evidence>
<keyword evidence="9" id="KW-0518">Myosin</keyword>
<evidence type="ECO:0000256" key="6">
    <source>
        <dbReference type="ARBA" id="ARBA00022777"/>
    </source>
</evidence>
<dbReference type="GO" id="GO:0031032">
    <property type="term" value="P:actomyosin structure organization"/>
    <property type="evidence" value="ECO:0007669"/>
    <property type="project" value="TreeGrafter"/>
</dbReference>
<evidence type="ECO:0000256" key="11">
    <source>
        <dbReference type="ARBA" id="ARBA00023179"/>
    </source>
</evidence>
<dbReference type="InterPro" id="IPR014751">
    <property type="entry name" value="XRCC4-like_C"/>
</dbReference>
<keyword evidence="6" id="KW-0418">Kinase</keyword>
<keyword evidence="4" id="KW-0723">Serine/threonine-protein kinase</keyword>
<dbReference type="GeneTree" id="ENSGT00940000164626"/>
<dbReference type="AlphaFoldDB" id="A0A4W5PQM9"/>
<comment type="subcellular location">
    <subcellularLocation>
        <location evidence="1">Cytoplasm</location>
        <location evidence="1">Myofibril</location>
    </subcellularLocation>
</comment>
<dbReference type="Proteomes" id="UP000314982">
    <property type="component" value="Unassembled WGS sequence"/>
</dbReference>
<dbReference type="GO" id="GO:0003779">
    <property type="term" value="F:actin binding"/>
    <property type="evidence" value="ECO:0007669"/>
    <property type="project" value="UniProtKB-KW"/>
</dbReference>
<evidence type="ECO:0000256" key="9">
    <source>
        <dbReference type="ARBA" id="ARBA00023123"/>
    </source>
</evidence>
<keyword evidence="16" id="KW-1185">Reference proteome</keyword>
<dbReference type="Pfam" id="PF01576">
    <property type="entry name" value="Myosin_tail_1"/>
    <property type="match status" value="1"/>
</dbReference>
<dbReference type="Ensembl" id="ENSHHUT00000065018.1">
    <property type="protein sequence ID" value="ENSHHUP00000062894.1"/>
    <property type="gene ID" value="ENSHHUG00000037166.1"/>
</dbReference>
<evidence type="ECO:0000313" key="15">
    <source>
        <dbReference type="Ensembl" id="ENSHHUP00000062894.1"/>
    </source>
</evidence>
<evidence type="ECO:0000256" key="12">
    <source>
        <dbReference type="ARBA" id="ARBA00023203"/>
    </source>
</evidence>
<dbReference type="GO" id="GO:0032982">
    <property type="term" value="C:myosin filament"/>
    <property type="evidence" value="ECO:0007669"/>
    <property type="project" value="UniProtKB-KW"/>
</dbReference>
<dbReference type="FunFam" id="1.20.5.370:FF:000002">
    <property type="entry name" value="Myosin heavy chain"/>
    <property type="match status" value="1"/>
</dbReference>
<organism evidence="15 16">
    <name type="scientific">Hucho hucho</name>
    <name type="common">huchen</name>
    <dbReference type="NCBI Taxonomy" id="62062"/>
    <lineage>
        <taxon>Eukaryota</taxon>
        <taxon>Metazoa</taxon>
        <taxon>Chordata</taxon>
        <taxon>Craniata</taxon>
        <taxon>Vertebrata</taxon>
        <taxon>Euteleostomi</taxon>
        <taxon>Actinopterygii</taxon>
        <taxon>Neopterygii</taxon>
        <taxon>Teleostei</taxon>
        <taxon>Protacanthopterygii</taxon>
        <taxon>Salmoniformes</taxon>
        <taxon>Salmonidae</taxon>
        <taxon>Salmoninae</taxon>
        <taxon>Hucho</taxon>
    </lineage>
</organism>
<dbReference type="InterPro" id="IPR050839">
    <property type="entry name" value="Rho-assoc_Ser/Thr_Kinase"/>
</dbReference>
<evidence type="ECO:0000256" key="4">
    <source>
        <dbReference type="ARBA" id="ARBA00022527"/>
    </source>
</evidence>
<dbReference type="GO" id="GO:0016459">
    <property type="term" value="C:myosin complex"/>
    <property type="evidence" value="ECO:0007669"/>
    <property type="project" value="UniProtKB-KW"/>
</dbReference>
<keyword evidence="2" id="KW-0787">Thick filament</keyword>
<keyword evidence="11" id="KW-0514">Muscle protein</keyword>
<keyword evidence="6" id="KW-0808">Transferase</keyword>